<organism evidence="2 3">
    <name type="scientific">Pseudocohnilembus persalinus</name>
    <name type="common">Ciliate</name>
    <dbReference type="NCBI Taxonomy" id="266149"/>
    <lineage>
        <taxon>Eukaryota</taxon>
        <taxon>Sar</taxon>
        <taxon>Alveolata</taxon>
        <taxon>Ciliophora</taxon>
        <taxon>Intramacronucleata</taxon>
        <taxon>Oligohymenophorea</taxon>
        <taxon>Scuticociliatia</taxon>
        <taxon>Philasterida</taxon>
        <taxon>Pseudocohnilembidae</taxon>
        <taxon>Pseudocohnilembus</taxon>
    </lineage>
</organism>
<dbReference type="AlphaFoldDB" id="A0A0V0R8N4"/>
<accession>A0A0V0R8N4</accession>
<proteinExistence type="predicted"/>
<dbReference type="Proteomes" id="UP000054937">
    <property type="component" value="Unassembled WGS sequence"/>
</dbReference>
<protein>
    <submittedName>
        <fullName evidence="2">Uncharacterized protein</fullName>
    </submittedName>
</protein>
<evidence type="ECO:0000256" key="1">
    <source>
        <dbReference type="SAM" id="Coils"/>
    </source>
</evidence>
<reference evidence="2 3" key="1">
    <citation type="journal article" date="2015" name="Sci. Rep.">
        <title>Genome of the facultative scuticociliatosis pathogen Pseudocohnilembus persalinus provides insight into its virulence through horizontal gene transfer.</title>
        <authorList>
            <person name="Xiong J."/>
            <person name="Wang G."/>
            <person name="Cheng J."/>
            <person name="Tian M."/>
            <person name="Pan X."/>
            <person name="Warren A."/>
            <person name="Jiang C."/>
            <person name="Yuan D."/>
            <person name="Miao W."/>
        </authorList>
    </citation>
    <scope>NUCLEOTIDE SEQUENCE [LARGE SCALE GENOMIC DNA]</scope>
    <source>
        <strain evidence="2">36N120E</strain>
    </source>
</reference>
<gene>
    <name evidence="2" type="ORF">PPERSA_05388</name>
</gene>
<evidence type="ECO:0000313" key="3">
    <source>
        <dbReference type="Proteomes" id="UP000054937"/>
    </source>
</evidence>
<evidence type="ECO:0000313" key="2">
    <source>
        <dbReference type="EMBL" id="KRX10568.1"/>
    </source>
</evidence>
<dbReference type="InParanoid" id="A0A0V0R8N4"/>
<name>A0A0V0R8N4_PSEPJ</name>
<keyword evidence="1" id="KW-0175">Coiled coil</keyword>
<comment type="caution">
    <text evidence="2">The sequence shown here is derived from an EMBL/GenBank/DDBJ whole genome shotgun (WGS) entry which is preliminary data.</text>
</comment>
<feature type="coiled-coil region" evidence="1">
    <location>
        <begin position="48"/>
        <end position="93"/>
    </location>
</feature>
<dbReference type="EMBL" id="LDAU01000025">
    <property type="protein sequence ID" value="KRX10568.1"/>
    <property type="molecule type" value="Genomic_DNA"/>
</dbReference>
<sequence>MQISETCQDLQVIIQESEKKDMDKKNDGIDLQSIENLKVQEENEDINKDSTQKVEKQIEKEIQEEQEQSIEEMEESEVEIEDLLGENQDSEIQAENKQAYKFEIDKRDDKNKFMVYTKYGLVKLVQSDLPEKQLQKIEFRKIIK</sequence>
<keyword evidence="3" id="KW-1185">Reference proteome</keyword>